<reference evidence="1 2" key="1">
    <citation type="submission" date="2013-05" db="EMBL/GenBank/DDBJ databases">
        <authorList>
            <person name="Richards V.P."/>
            <person name="Durkin S.A.S."/>
            <person name="Kim M."/>
            <person name="Pavinski Bitar P.D."/>
            <person name="Stanhope M.J."/>
            <person name="Town C.D."/>
            <person name="Venter J.C."/>
        </authorList>
    </citation>
    <scope>NUCLEOTIDE SEQUENCE [LARGE SCALE GENOMIC DNA]</scope>
    <source>
        <strain evidence="1 2">LMG 14747</strain>
    </source>
</reference>
<evidence type="ECO:0000313" key="1">
    <source>
        <dbReference type="EMBL" id="ESV54856.1"/>
    </source>
</evidence>
<comment type="caution">
    <text evidence="1">The sequence shown here is derived from an EMBL/GenBank/DDBJ whole genome shotgun (WGS) entry which is preliminary data.</text>
</comment>
<evidence type="ECO:0000313" key="2">
    <source>
        <dbReference type="Proteomes" id="UP000018482"/>
    </source>
</evidence>
<name>V6Z3M6_STRAG</name>
<dbReference type="Proteomes" id="UP000018482">
    <property type="component" value="Unassembled WGS sequence"/>
</dbReference>
<gene>
    <name evidence="1" type="ORF">SAG0136_06350</name>
</gene>
<proteinExistence type="predicted"/>
<dbReference type="EMBL" id="ANQC01000093">
    <property type="protein sequence ID" value="ESV54856.1"/>
    <property type="molecule type" value="Genomic_DNA"/>
</dbReference>
<dbReference type="AlphaFoldDB" id="V6Z3M6"/>
<protein>
    <submittedName>
        <fullName evidence="1">Uncharacterized protein</fullName>
    </submittedName>
</protein>
<organism evidence="1 2">
    <name type="scientific">Streptococcus agalactiae LMG 14747</name>
    <dbReference type="NCBI Taxonomy" id="1154860"/>
    <lineage>
        <taxon>Bacteria</taxon>
        <taxon>Bacillati</taxon>
        <taxon>Bacillota</taxon>
        <taxon>Bacilli</taxon>
        <taxon>Lactobacillales</taxon>
        <taxon>Streptococcaceae</taxon>
        <taxon>Streptococcus</taxon>
    </lineage>
</organism>
<accession>V6Z3M6</accession>
<sequence>MGISPKLKKARRQNQLVCPSPTFFNIACVATHAKLATRRGEGLIPQEILPKIWKEKG</sequence>